<feature type="region of interest" description="Disordered" evidence="2">
    <location>
        <begin position="268"/>
        <end position="302"/>
    </location>
</feature>
<reference evidence="3" key="1">
    <citation type="submission" date="2018-02" db="EMBL/GenBank/DDBJ databases">
        <authorList>
            <person name="Cohen D.B."/>
            <person name="Kent A.D."/>
        </authorList>
    </citation>
    <scope>NUCLEOTIDE SEQUENCE</scope>
</reference>
<gene>
    <name evidence="3" type="ORF">FSB_LOCUS20799</name>
</gene>
<keyword evidence="1" id="KW-0175">Coiled coil</keyword>
<sequence length="574" mass="64027">MAKTKKSQGKLTRYVNTPQAMAVFRRHYGVPDDVHLEYRFWEDALTGEPRDLILPLVAIIEGSVRFPIDPLLADFLDYFHLSPSQISPNIFRIVMGVVELNRRLGLSLTVHDIIATYSLRTTQHEAFSLRPRDVNNTLVNSLPDTNKEMIDDFLLVRGNWYYPGHGCPTVDRRPEEKKKQIQHHLTDPVALKAVYDSEVCVDEYANPCSAFKLLRYIPSARSFLLCRQVKDLAAAQANPDNQSAPPHDIRHMAGINLKKLLPPIHTQAEASDPVLPGERKRKRKGPSKGESSRPKTLITPEALQAKAPLAGVDTLPSADEMDVEMVGPFVPSKAAGPSTGLAPVWAPSLEIFGEPVRSDTTVLRTGGSGSNTAITLSEVARLPGDMAVWKQSTNQEAVQGSLEMGDRYQRLSAELENSLKVATHSFDFRNEAERLRRDVEAYKDQVRIAVLKKDEAVLKVEETEDLLRNALEANSKAEERFKALEADIAAREKVAFDRGQIETQKIMTNQVPGVYNEAFQQGWKALYSWPESDDMPQLPPWENLPYPEASIGVPEEELPEPLSQSNEEAGPSSV</sequence>
<feature type="coiled-coil region" evidence="1">
    <location>
        <begin position="425"/>
        <end position="494"/>
    </location>
</feature>
<evidence type="ECO:0000256" key="2">
    <source>
        <dbReference type="SAM" id="MobiDB-lite"/>
    </source>
</evidence>
<organism evidence="3">
    <name type="scientific">Fagus sylvatica</name>
    <name type="common">Beechnut</name>
    <dbReference type="NCBI Taxonomy" id="28930"/>
    <lineage>
        <taxon>Eukaryota</taxon>
        <taxon>Viridiplantae</taxon>
        <taxon>Streptophyta</taxon>
        <taxon>Embryophyta</taxon>
        <taxon>Tracheophyta</taxon>
        <taxon>Spermatophyta</taxon>
        <taxon>Magnoliopsida</taxon>
        <taxon>eudicotyledons</taxon>
        <taxon>Gunneridae</taxon>
        <taxon>Pentapetalae</taxon>
        <taxon>rosids</taxon>
        <taxon>fabids</taxon>
        <taxon>Fagales</taxon>
        <taxon>Fagaceae</taxon>
        <taxon>Fagus</taxon>
    </lineage>
</organism>
<evidence type="ECO:0000256" key="1">
    <source>
        <dbReference type="SAM" id="Coils"/>
    </source>
</evidence>
<protein>
    <submittedName>
        <fullName evidence="3">Uncharacterized protein</fullName>
    </submittedName>
</protein>
<dbReference type="EMBL" id="OIVN01001344">
    <property type="protein sequence ID" value="SPC92917.1"/>
    <property type="molecule type" value="Genomic_DNA"/>
</dbReference>
<evidence type="ECO:0000313" key="3">
    <source>
        <dbReference type="EMBL" id="SPC92917.1"/>
    </source>
</evidence>
<feature type="region of interest" description="Disordered" evidence="2">
    <location>
        <begin position="531"/>
        <end position="574"/>
    </location>
</feature>
<name>A0A2N9FQB6_FAGSY</name>
<accession>A0A2N9FQB6</accession>
<proteinExistence type="predicted"/>
<dbReference type="AlphaFoldDB" id="A0A2N9FQB6"/>